<sequence length="469" mass="51293">MRLFHTIACLAVCCCPAFAAKARSKHMVRERVAEQEIFAQTGSVEESLFHKPEFNVLLKNRYQETGLKDFISRLLEHHGALATGKHDAAQKAHQELLNFHNSQYFGEIQVGTPPVSFIVVFDTGSSNLWIPASECKQGGCVPHTRFDPKTSSTYLPINAGAGEPAIAFIQYGTGACVLRMAKDTVSIGGIRVQNQTLGLALQESVHPFADLPFDGLVGLGFPDVAGEEGLPPDALPLVDSMMKQKLLKRNAFAVYMSEDLNQPGEITFGSVNPRHTFEGHKPQWFPVISLDYWEVGVHGLRLNRKSLGFCERTRCKAAVDTGSSLITGPSKVINPLLKSLNVAEDCSNKGNLPTVTFILEDTAGRLVKFPLKPSDYLVEEVDSQGRLVTCVAGFIPMDVPAPRGPLFVLGNSFIRKFYTIFDRDHMMVGFMRANHNGSGPSMNESSGSSTSIYWAALLGVMSLCVRATV</sequence>
<dbReference type="GO" id="GO:0016485">
    <property type="term" value="P:protein processing"/>
    <property type="evidence" value="ECO:0007669"/>
    <property type="project" value="UniProtKB-ARBA"/>
</dbReference>
<evidence type="ECO:0000256" key="5">
    <source>
        <dbReference type="PIRSR" id="PIRSR601461-1"/>
    </source>
</evidence>
<dbReference type="InterPro" id="IPR021109">
    <property type="entry name" value="Peptidase_aspartic_dom_sf"/>
</dbReference>
<dbReference type="PANTHER" id="PTHR47966:SF51">
    <property type="entry name" value="BETA-SITE APP-CLEAVING ENZYME, ISOFORM A-RELATED"/>
    <property type="match status" value="1"/>
</dbReference>
<feature type="signal peptide" evidence="8">
    <location>
        <begin position="1"/>
        <end position="19"/>
    </location>
</feature>
<keyword evidence="3 7" id="KW-0064">Aspartyl protease</keyword>
<evidence type="ECO:0000259" key="9">
    <source>
        <dbReference type="PROSITE" id="PS51767"/>
    </source>
</evidence>
<keyword evidence="6" id="KW-1015">Disulfide bond</keyword>
<comment type="caution">
    <text evidence="10">The sequence shown here is derived from an EMBL/GenBank/DDBJ whole genome shotgun (WGS) entry which is preliminary data.</text>
</comment>
<evidence type="ECO:0000256" key="2">
    <source>
        <dbReference type="ARBA" id="ARBA00022670"/>
    </source>
</evidence>
<dbReference type="EMBL" id="AEYJ02000414">
    <property type="protein sequence ID" value="KFH10353.1"/>
    <property type="molecule type" value="Genomic_DNA"/>
</dbReference>
<feature type="chain" id="PRO_5001814232" evidence="8">
    <location>
        <begin position="20"/>
        <end position="469"/>
    </location>
</feature>
<evidence type="ECO:0000256" key="4">
    <source>
        <dbReference type="ARBA" id="ARBA00022801"/>
    </source>
</evidence>
<dbReference type="GO" id="GO:0004190">
    <property type="term" value="F:aspartic-type endopeptidase activity"/>
    <property type="evidence" value="ECO:0007669"/>
    <property type="project" value="UniProtKB-KW"/>
</dbReference>
<dbReference type="MEROPS" id="A01.058"/>
<dbReference type="Gene3D" id="2.40.70.10">
    <property type="entry name" value="Acid Proteases"/>
    <property type="match status" value="2"/>
</dbReference>
<evidence type="ECO:0000313" key="11">
    <source>
        <dbReference type="Proteomes" id="UP000028840"/>
    </source>
</evidence>
<dbReference type="VEuPathDB" id="ToxoDB:TGVAND_262940"/>
<evidence type="ECO:0000256" key="7">
    <source>
        <dbReference type="RuleBase" id="RU000454"/>
    </source>
</evidence>
<feature type="domain" description="Peptidase A1" evidence="9">
    <location>
        <begin position="104"/>
        <end position="431"/>
    </location>
</feature>
<evidence type="ECO:0000256" key="6">
    <source>
        <dbReference type="PIRSR" id="PIRSR601461-2"/>
    </source>
</evidence>
<dbReference type="InterPro" id="IPR033121">
    <property type="entry name" value="PEPTIDASE_A1"/>
</dbReference>
<comment type="similarity">
    <text evidence="1 7">Belongs to the peptidase A1 family.</text>
</comment>
<feature type="active site" evidence="5">
    <location>
        <position position="320"/>
    </location>
</feature>
<dbReference type="PANTHER" id="PTHR47966">
    <property type="entry name" value="BETA-SITE APP-CLEAVING ENZYME, ISOFORM A-RELATED"/>
    <property type="match status" value="1"/>
</dbReference>
<keyword evidence="8" id="KW-0732">Signal</keyword>
<dbReference type="Proteomes" id="UP000028840">
    <property type="component" value="Unassembled WGS sequence"/>
</dbReference>
<evidence type="ECO:0000256" key="1">
    <source>
        <dbReference type="ARBA" id="ARBA00007447"/>
    </source>
</evidence>
<evidence type="ECO:0000313" key="10">
    <source>
        <dbReference type="EMBL" id="KFH10353.1"/>
    </source>
</evidence>
<feature type="disulfide bond" evidence="6">
    <location>
        <begin position="135"/>
        <end position="140"/>
    </location>
</feature>
<proteinExistence type="inferred from homology"/>
<dbReference type="OrthoDB" id="771136at2759"/>
<reference evidence="10 11" key="1">
    <citation type="submission" date="2014-08" db="EMBL/GenBank/DDBJ databases">
        <authorList>
            <person name="Sibley D."/>
            <person name="Venepally P."/>
            <person name="Karamycheva S."/>
            <person name="Hadjithomas M."/>
            <person name="Khan A."/>
            <person name="Brunk B."/>
            <person name="Roos D."/>
            <person name="Caler E."/>
            <person name="Lorenzi H."/>
        </authorList>
    </citation>
    <scope>NUCLEOTIDE SEQUENCE [LARGE SCALE GENOMIC DNA]</scope>
    <source>
        <strain evidence="10 11">VAND</strain>
    </source>
</reference>
<evidence type="ECO:0000256" key="3">
    <source>
        <dbReference type="ARBA" id="ARBA00022750"/>
    </source>
</evidence>
<dbReference type="EC" id="3.4.23.34" evidence="10"/>
<dbReference type="InterPro" id="IPR001461">
    <property type="entry name" value="Aspartic_peptidase_A1"/>
</dbReference>
<organism evidence="10 11">
    <name type="scientific">Toxoplasma gondii VAND</name>
    <dbReference type="NCBI Taxonomy" id="933077"/>
    <lineage>
        <taxon>Eukaryota</taxon>
        <taxon>Sar</taxon>
        <taxon>Alveolata</taxon>
        <taxon>Apicomplexa</taxon>
        <taxon>Conoidasida</taxon>
        <taxon>Coccidia</taxon>
        <taxon>Eucoccidiorida</taxon>
        <taxon>Eimeriorina</taxon>
        <taxon>Sarcocystidae</taxon>
        <taxon>Toxoplasma</taxon>
    </lineage>
</organism>
<keyword evidence="4 7" id="KW-0378">Hydrolase</keyword>
<dbReference type="FunFam" id="2.40.70.10:FF:000115">
    <property type="entry name" value="Lysosomal aspartic protease"/>
    <property type="match status" value="1"/>
</dbReference>
<feature type="active site" evidence="5">
    <location>
        <position position="122"/>
    </location>
</feature>
<keyword evidence="2 7" id="KW-0645">Protease</keyword>
<dbReference type="SUPFAM" id="SSF50630">
    <property type="entry name" value="Acid proteases"/>
    <property type="match status" value="1"/>
</dbReference>
<protein>
    <submittedName>
        <fullName evidence="10">Putative aspartyl proteinase (Eimepsin)</fullName>
        <ecNumber evidence="10">3.4.23.34</ecNumber>
    </submittedName>
</protein>
<evidence type="ECO:0000256" key="8">
    <source>
        <dbReference type="SAM" id="SignalP"/>
    </source>
</evidence>
<dbReference type="AlphaFoldDB" id="A0A086QCM1"/>
<reference evidence="10 11" key="2">
    <citation type="journal article" date="2015" name="Eukaryot. Cell">
        <title>Genetic mapping reveals that sinefungin resistance in Toxoplasma gondii is controlled by a putative amino acid transporter locus that can be used as a negative selectable marker.</title>
        <authorList>
            <person name="Behnke M.S."/>
            <person name="Khan A."/>
            <person name="Sibley L.D."/>
        </authorList>
    </citation>
    <scope>NUCLEOTIDE SEQUENCE [LARGE SCALE GENOMIC DNA]</scope>
    <source>
        <strain evidence="10 11">VAND</strain>
    </source>
</reference>
<dbReference type="PRINTS" id="PR00792">
    <property type="entry name" value="PEPSIN"/>
</dbReference>
<dbReference type="PROSITE" id="PS00141">
    <property type="entry name" value="ASP_PROTEASE"/>
    <property type="match status" value="2"/>
</dbReference>
<dbReference type="InterPro" id="IPR001969">
    <property type="entry name" value="Aspartic_peptidase_AS"/>
</dbReference>
<dbReference type="PROSITE" id="PS51767">
    <property type="entry name" value="PEPTIDASE_A1"/>
    <property type="match status" value="1"/>
</dbReference>
<accession>A0A086QCM1</accession>
<dbReference type="Pfam" id="PF00026">
    <property type="entry name" value="Asp"/>
    <property type="match status" value="1"/>
</dbReference>
<gene>
    <name evidence="10" type="ORF">TGVAND_262940</name>
</gene>
<name>A0A086QCM1_TOXGO</name>